<proteinExistence type="predicted"/>
<evidence type="ECO:0000313" key="1">
    <source>
        <dbReference type="EMBL" id="EAX99285.1"/>
    </source>
</evidence>
<dbReference type="Proteomes" id="UP000001542">
    <property type="component" value="Unassembled WGS sequence"/>
</dbReference>
<reference evidence="1" key="1">
    <citation type="submission" date="2006-10" db="EMBL/GenBank/DDBJ databases">
        <authorList>
            <person name="Amadeo P."/>
            <person name="Zhao Q."/>
            <person name="Wortman J."/>
            <person name="Fraser-Liggett C."/>
            <person name="Carlton J."/>
        </authorList>
    </citation>
    <scope>NUCLEOTIDE SEQUENCE</scope>
    <source>
        <strain evidence="1">G3</strain>
    </source>
</reference>
<organism evidence="1 2">
    <name type="scientific">Trichomonas vaginalis (strain ATCC PRA-98 / G3)</name>
    <dbReference type="NCBI Taxonomy" id="412133"/>
    <lineage>
        <taxon>Eukaryota</taxon>
        <taxon>Metamonada</taxon>
        <taxon>Parabasalia</taxon>
        <taxon>Trichomonadida</taxon>
        <taxon>Trichomonadidae</taxon>
        <taxon>Trichomonas</taxon>
    </lineage>
</organism>
<dbReference type="VEuPathDB" id="TrichDB:TVAGG3_0258750"/>
<gene>
    <name evidence="1" type="ORF">TVAG_113010</name>
</gene>
<evidence type="ECO:0000313" key="2">
    <source>
        <dbReference type="Proteomes" id="UP000001542"/>
    </source>
</evidence>
<dbReference type="InParanoid" id="A2F748"/>
<name>A2F748_TRIV3</name>
<dbReference type="EMBL" id="DS113643">
    <property type="protein sequence ID" value="EAX99285.1"/>
    <property type="molecule type" value="Genomic_DNA"/>
</dbReference>
<accession>A2F748</accession>
<dbReference type="KEGG" id="tva:4757091"/>
<dbReference type="AlphaFoldDB" id="A2F748"/>
<keyword evidence="2" id="KW-1185">Reference proteome</keyword>
<sequence>MAFYQSLSPDTHNKNYAFDISVFKCGENETKRSGTLRMAGGDLRFKNNNITNNICKEVSSIFIEIGDYSSNCSFSTFRENNQTKTNSLYFYYNPISHSTTQEFSYCNVIENKCGTDNEQVLFNCNSKTNVDHCIFLNNTAKYMFKQSSKSILTISDSYAEPNSKTGSGTVTFKNIKGNYDFNTFTHLFNKTCPNNPKNDSLKLPYLPKFAKTAIIGLFPSKK</sequence>
<dbReference type="VEuPathDB" id="TrichDB:TVAG_113010"/>
<protein>
    <submittedName>
        <fullName evidence="1">Uncharacterized protein</fullName>
    </submittedName>
</protein>
<dbReference type="RefSeq" id="XP_001312215.1">
    <property type="nucleotide sequence ID" value="XM_001312214.1"/>
</dbReference>
<reference evidence="1" key="2">
    <citation type="journal article" date="2007" name="Science">
        <title>Draft genome sequence of the sexually transmitted pathogen Trichomonas vaginalis.</title>
        <authorList>
            <person name="Carlton J.M."/>
            <person name="Hirt R.P."/>
            <person name="Silva J.C."/>
            <person name="Delcher A.L."/>
            <person name="Schatz M."/>
            <person name="Zhao Q."/>
            <person name="Wortman J.R."/>
            <person name="Bidwell S.L."/>
            <person name="Alsmark U.C.M."/>
            <person name="Besteiro S."/>
            <person name="Sicheritz-Ponten T."/>
            <person name="Noel C.J."/>
            <person name="Dacks J.B."/>
            <person name="Foster P.G."/>
            <person name="Simillion C."/>
            <person name="Van de Peer Y."/>
            <person name="Miranda-Saavedra D."/>
            <person name="Barton G.J."/>
            <person name="Westrop G.D."/>
            <person name="Mueller S."/>
            <person name="Dessi D."/>
            <person name="Fiori P.L."/>
            <person name="Ren Q."/>
            <person name="Paulsen I."/>
            <person name="Zhang H."/>
            <person name="Bastida-Corcuera F.D."/>
            <person name="Simoes-Barbosa A."/>
            <person name="Brown M.T."/>
            <person name="Hayes R.D."/>
            <person name="Mukherjee M."/>
            <person name="Okumura C.Y."/>
            <person name="Schneider R."/>
            <person name="Smith A.J."/>
            <person name="Vanacova S."/>
            <person name="Villalvazo M."/>
            <person name="Haas B.J."/>
            <person name="Pertea M."/>
            <person name="Feldblyum T.V."/>
            <person name="Utterback T.R."/>
            <person name="Shu C.L."/>
            <person name="Osoegawa K."/>
            <person name="de Jong P.J."/>
            <person name="Hrdy I."/>
            <person name="Horvathova L."/>
            <person name="Zubacova Z."/>
            <person name="Dolezal P."/>
            <person name="Malik S.B."/>
            <person name="Logsdon J.M. Jr."/>
            <person name="Henze K."/>
            <person name="Gupta A."/>
            <person name="Wang C.C."/>
            <person name="Dunne R.L."/>
            <person name="Upcroft J.A."/>
            <person name="Upcroft P."/>
            <person name="White O."/>
            <person name="Salzberg S.L."/>
            <person name="Tang P."/>
            <person name="Chiu C.-H."/>
            <person name="Lee Y.-S."/>
            <person name="Embley T.M."/>
            <person name="Coombs G.H."/>
            <person name="Mottram J.C."/>
            <person name="Tachezy J."/>
            <person name="Fraser-Liggett C.M."/>
            <person name="Johnson P.J."/>
        </authorList>
    </citation>
    <scope>NUCLEOTIDE SEQUENCE [LARGE SCALE GENOMIC DNA]</scope>
    <source>
        <strain evidence="1">G3</strain>
    </source>
</reference>